<proteinExistence type="predicted"/>
<dbReference type="EMBL" id="GGEC01083244">
    <property type="protein sequence ID" value="MBX63728.1"/>
    <property type="molecule type" value="Transcribed_RNA"/>
</dbReference>
<name>A0A2P2Q9P2_RHIMU</name>
<organism evidence="1">
    <name type="scientific">Rhizophora mucronata</name>
    <name type="common">Asiatic mangrove</name>
    <dbReference type="NCBI Taxonomy" id="61149"/>
    <lineage>
        <taxon>Eukaryota</taxon>
        <taxon>Viridiplantae</taxon>
        <taxon>Streptophyta</taxon>
        <taxon>Embryophyta</taxon>
        <taxon>Tracheophyta</taxon>
        <taxon>Spermatophyta</taxon>
        <taxon>Magnoliopsida</taxon>
        <taxon>eudicotyledons</taxon>
        <taxon>Gunneridae</taxon>
        <taxon>Pentapetalae</taxon>
        <taxon>rosids</taxon>
        <taxon>fabids</taxon>
        <taxon>Malpighiales</taxon>
        <taxon>Rhizophoraceae</taxon>
        <taxon>Rhizophora</taxon>
    </lineage>
</organism>
<evidence type="ECO:0000313" key="1">
    <source>
        <dbReference type="EMBL" id="MBX63728.1"/>
    </source>
</evidence>
<dbReference type="AlphaFoldDB" id="A0A2P2Q9P2"/>
<sequence length="46" mass="5038">MLSPISSDVPLVTNKKFLWPGLAHSLLHSGLCTKKAVKWSKMVNAC</sequence>
<accession>A0A2P2Q9P2</accession>
<reference evidence="1" key="1">
    <citation type="submission" date="2018-02" db="EMBL/GenBank/DDBJ databases">
        <title>Rhizophora mucronata_Transcriptome.</title>
        <authorList>
            <person name="Meera S.P."/>
            <person name="Sreeshan A."/>
            <person name="Augustine A."/>
        </authorList>
    </citation>
    <scope>NUCLEOTIDE SEQUENCE</scope>
    <source>
        <tissue evidence="1">Leaf</tissue>
    </source>
</reference>
<protein>
    <submittedName>
        <fullName evidence="1">Uncharacterized protein</fullName>
    </submittedName>
</protein>